<proteinExistence type="predicted"/>
<dbReference type="Proteomes" id="UP000630660">
    <property type="component" value="Unassembled WGS sequence"/>
</dbReference>
<accession>A0A9D5K8T6</accession>
<reference evidence="1" key="1">
    <citation type="submission" date="2019-11" db="EMBL/GenBank/DDBJ databases">
        <title>Microbial mats filling the niche in hypersaline microbial mats.</title>
        <authorList>
            <person name="Wong H.L."/>
            <person name="Macleod F.I."/>
            <person name="White R.A. III"/>
            <person name="Burns B.P."/>
        </authorList>
    </citation>
    <scope>NUCLEOTIDE SEQUENCE</scope>
    <source>
        <strain evidence="1">Bin_327</strain>
    </source>
</reference>
<organism evidence="1 2">
    <name type="scientific">candidate division WOR-3 bacterium</name>
    <dbReference type="NCBI Taxonomy" id="2052148"/>
    <lineage>
        <taxon>Bacteria</taxon>
        <taxon>Bacteria division WOR-3</taxon>
    </lineage>
</organism>
<protein>
    <submittedName>
        <fullName evidence="1">Uncharacterized protein</fullName>
    </submittedName>
</protein>
<evidence type="ECO:0000313" key="2">
    <source>
        <dbReference type="Proteomes" id="UP000630660"/>
    </source>
</evidence>
<sequence length="118" mass="13651">MKTRFLTGALKVRGLMYAAASRWTAEQFGDDKLEKFLETLPDEYRNILNNYDKKEWYPAKGAFIVYDHLITFLADVMTETEVFEGITNFMFPQAITGFMKGLLSFLTPARLTRRATSF</sequence>
<name>A0A9D5K8T6_UNCW3</name>
<comment type="caution">
    <text evidence="1">The sequence shown here is derived from an EMBL/GenBank/DDBJ whole genome shotgun (WGS) entry which is preliminary data.</text>
</comment>
<dbReference type="AlphaFoldDB" id="A0A9D5K8T6"/>
<gene>
    <name evidence="1" type="ORF">GF359_03315</name>
</gene>
<dbReference type="EMBL" id="WJKJ01000105">
    <property type="protein sequence ID" value="MBD3364224.1"/>
    <property type="molecule type" value="Genomic_DNA"/>
</dbReference>
<evidence type="ECO:0000313" key="1">
    <source>
        <dbReference type="EMBL" id="MBD3364224.1"/>
    </source>
</evidence>